<evidence type="ECO:0000256" key="2">
    <source>
        <dbReference type="ARBA" id="ARBA00022741"/>
    </source>
</evidence>
<dbReference type="SMART" id="SM00382">
    <property type="entry name" value="AAA"/>
    <property type="match status" value="1"/>
</dbReference>
<feature type="domain" description="RecA family profile 1" evidence="8">
    <location>
        <begin position="38"/>
        <end position="253"/>
    </location>
</feature>
<evidence type="ECO:0000256" key="4">
    <source>
        <dbReference type="ARBA" id="ARBA00022840"/>
    </source>
</evidence>
<dbReference type="SUPFAM" id="SSF52540">
    <property type="entry name" value="P-loop containing nucleoside triphosphate hydrolases"/>
    <property type="match status" value="1"/>
</dbReference>
<dbReference type="InterPro" id="IPR052093">
    <property type="entry name" value="HR_Repair_Mediator"/>
</dbReference>
<feature type="compositionally biased region" description="Basic and acidic residues" evidence="7">
    <location>
        <begin position="394"/>
        <end position="404"/>
    </location>
</feature>
<dbReference type="InterPro" id="IPR020588">
    <property type="entry name" value="RecA_ATP-bd"/>
</dbReference>
<comment type="subcellular location">
    <subcellularLocation>
        <location evidence="1">Nucleus</location>
    </subcellularLocation>
</comment>
<evidence type="ECO:0000313" key="9">
    <source>
        <dbReference type="EMBL" id="KAK8042710.1"/>
    </source>
</evidence>
<dbReference type="EMBL" id="JAQQWL010000013">
    <property type="protein sequence ID" value="KAK8042710.1"/>
    <property type="molecule type" value="Genomic_DNA"/>
</dbReference>
<gene>
    <name evidence="9" type="ORF">PG994_013193</name>
</gene>
<keyword evidence="2" id="KW-0547">Nucleotide-binding</keyword>
<dbReference type="GeneID" id="92097665"/>
<feature type="region of interest" description="Disordered" evidence="7">
    <location>
        <begin position="55"/>
        <end position="80"/>
    </location>
</feature>
<dbReference type="PANTHER" id="PTHR46239">
    <property type="entry name" value="DNA REPAIR PROTEIN RAD51 HOMOLOG 3 RAD51C"/>
    <property type="match status" value="1"/>
</dbReference>
<dbReference type="Gene3D" id="3.40.50.300">
    <property type="entry name" value="P-loop containing nucleotide triphosphate hydrolases"/>
    <property type="match status" value="1"/>
</dbReference>
<dbReference type="PROSITE" id="PS50162">
    <property type="entry name" value="RECA_2"/>
    <property type="match status" value="1"/>
</dbReference>
<evidence type="ECO:0000256" key="1">
    <source>
        <dbReference type="ARBA" id="ARBA00004123"/>
    </source>
</evidence>
<name>A0ABR1T9N6_9PEZI</name>
<reference evidence="9 10" key="1">
    <citation type="submission" date="2023-01" db="EMBL/GenBank/DDBJ databases">
        <title>Analysis of 21 Apiospora genomes using comparative genomics revels a genus with tremendous synthesis potential of carbohydrate active enzymes and secondary metabolites.</title>
        <authorList>
            <person name="Sorensen T."/>
        </authorList>
    </citation>
    <scope>NUCLEOTIDE SEQUENCE [LARGE SCALE GENOMIC DNA]</scope>
    <source>
        <strain evidence="9 10">CBS 135458</strain>
    </source>
</reference>
<dbReference type="Pfam" id="PF06745">
    <property type="entry name" value="ATPase"/>
    <property type="match status" value="1"/>
</dbReference>
<organism evidence="9 10">
    <name type="scientific">Apiospora phragmitis</name>
    <dbReference type="NCBI Taxonomy" id="2905665"/>
    <lineage>
        <taxon>Eukaryota</taxon>
        <taxon>Fungi</taxon>
        <taxon>Dikarya</taxon>
        <taxon>Ascomycota</taxon>
        <taxon>Pezizomycotina</taxon>
        <taxon>Sordariomycetes</taxon>
        <taxon>Xylariomycetidae</taxon>
        <taxon>Amphisphaeriales</taxon>
        <taxon>Apiosporaceae</taxon>
        <taxon>Apiospora</taxon>
    </lineage>
</organism>
<dbReference type="RefSeq" id="XP_066709563.1">
    <property type="nucleotide sequence ID" value="XM_066864602.1"/>
</dbReference>
<keyword evidence="6" id="KW-0539">Nucleus</keyword>
<evidence type="ECO:0000313" key="10">
    <source>
        <dbReference type="Proteomes" id="UP001480595"/>
    </source>
</evidence>
<evidence type="ECO:0000259" key="8">
    <source>
        <dbReference type="PROSITE" id="PS50162"/>
    </source>
</evidence>
<dbReference type="InterPro" id="IPR027417">
    <property type="entry name" value="P-loop_NTPase"/>
</dbReference>
<dbReference type="InterPro" id="IPR003593">
    <property type="entry name" value="AAA+_ATPase"/>
</dbReference>
<comment type="caution">
    <text evidence="9">The sequence shown here is derived from an EMBL/GenBank/DDBJ whole genome shotgun (WGS) entry which is preliminary data.</text>
</comment>
<evidence type="ECO:0000256" key="7">
    <source>
        <dbReference type="SAM" id="MobiDB-lite"/>
    </source>
</evidence>
<evidence type="ECO:0000256" key="5">
    <source>
        <dbReference type="ARBA" id="ARBA00023204"/>
    </source>
</evidence>
<keyword evidence="10" id="KW-1185">Reference proteome</keyword>
<dbReference type="Proteomes" id="UP001480595">
    <property type="component" value="Unassembled WGS sequence"/>
</dbReference>
<accession>A0ABR1T9N6</accession>
<evidence type="ECO:0000256" key="3">
    <source>
        <dbReference type="ARBA" id="ARBA00022763"/>
    </source>
</evidence>
<keyword evidence="3" id="KW-0227">DNA damage</keyword>
<keyword evidence="5" id="KW-0234">DNA repair</keyword>
<dbReference type="PANTHER" id="PTHR46239:SF1">
    <property type="entry name" value="DNA REPAIR PROTEIN RAD51 HOMOLOG 3"/>
    <property type="match status" value="1"/>
</dbReference>
<dbReference type="InterPro" id="IPR014774">
    <property type="entry name" value="KaiC-like_dom"/>
</dbReference>
<keyword evidence="4" id="KW-0067">ATP-binding</keyword>
<feature type="region of interest" description="Disordered" evidence="7">
    <location>
        <begin position="373"/>
        <end position="421"/>
    </location>
</feature>
<dbReference type="CDD" id="cd01393">
    <property type="entry name" value="RecA-like"/>
    <property type="match status" value="1"/>
</dbReference>
<protein>
    <recommendedName>
        <fullName evidence="8">RecA family profile 1 domain-containing protein</fullName>
    </recommendedName>
</protein>
<sequence>MESHSIHGRDISSFDLPSTHRLPTVSAAEALEDLRTDRSRYVSTGHSSLDQALVESTTDADSSLPGGFQKGQVTEIWGPPGSGKTTFGLQLASDALKQGQGVVWVGQSMCHHPIAMPAPSRMHVIYSIHAFRALSGPRLAEVTSCKSESPTTTQEATEVQDMVHFTCSSLAHFIALLCRPTASCIPQKASLVVIDSLSALVNQTYPRNQEARNGPKGVPNAVAQRLQVLQFIISSLQKLAATRDVAVVLLTQCATRMQTERGATLTPAINAMVWDQGITTRLVLFRDWLYKDLAVAGVYFAGIQKLNGKAHQGGLGEIFAFDIQRNGFVAVPYDAGQPSVYLSSHARPKRKLGDTNFEVADSEEEDYGWDAEDTDAIPAMPPQWQGSEDILIGQHDEDGNRLDEGSDAASDASIEPNQVDD</sequence>
<proteinExistence type="predicted"/>
<evidence type="ECO:0000256" key="6">
    <source>
        <dbReference type="ARBA" id="ARBA00023242"/>
    </source>
</evidence>